<dbReference type="InterPro" id="IPR002524">
    <property type="entry name" value="Cation_efflux"/>
</dbReference>
<dbReference type="Pfam" id="PF01545">
    <property type="entry name" value="Cation_efflux"/>
    <property type="match status" value="2"/>
</dbReference>
<dbReference type="EMBL" id="JAACJM010000001">
    <property type="protein sequence ID" value="KAF5375165.1"/>
    <property type="molecule type" value="Genomic_DNA"/>
</dbReference>
<feature type="region of interest" description="Disordered" evidence="8">
    <location>
        <begin position="1"/>
        <end position="20"/>
    </location>
</feature>
<feature type="transmembrane region" description="Helical" evidence="9">
    <location>
        <begin position="165"/>
        <end position="186"/>
    </location>
</feature>
<proteinExistence type="inferred from homology"/>
<feature type="domain" description="Cation efflux protein transmembrane" evidence="10">
    <location>
        <begin position="64"/>
        <end position="200"/>
    </location>
</feature>
<dbReference type="InterPro" id="IPR036837">
    <property type="entry name" value="Cation_efflux_CTD_sf"/>
</dbReference>
<evidence type="ECO:0000256" key="9">
    <source>
        <dbReference type="SAM" id="Phobius"/>
    </source>
</evidence>
<dbReference type="SUPFAM" id="SSF161111">
    <property type="entry name" value="Cation efflux protein transmembrane domain-like"/>
    <property type="match status" value="1"/>
</dbReference>
<dbReference type="PANTHER" id="PTHR45820">
    <property type="entry name" value="FI23527P1"/>
    <property type="match status" value="1"/>
</dbReference>
<evidence type="ECO:0000256" key="3">
    <source>
        <dbReference type="ARBA" id="ARBA00022448"/>
    </source>
</evidence>
<dbReference type="Gene3D" id="1.20.1510.10">
    <property type="entry name" value="Cation efflux protein transmembrane domain"/>
    <property type="match status" value="2"/>
</dbReference>
<keyword evidence="6 9" id="KW-1133">Transmembrane helix</keyword>
<dbReference type="FunFam" id="1.20.1510.10:FF:000024">
    <property type="entry name" value="Solute carrier family 30 (Zinc transporter), member 1"/>
    <property type="match status" value="1"/>
</dbReference>
<evidence type="ECO:0000256" key="7">
    <source>
        <dbReference type="ARBA" id="ARBA00023136"/>
    </source>
</evidence>
<dbReference type="AlphaFoldDB" id="A0A8H5H2F0"/>
<keyword evidence="4 9" id="KW-0812">Transmembrane</keyword>
<evidence type="ECO:0000256" key="6">
    <source>
        <dbReference type="ARBA" id="ARBA00022989"/>
    </source>
</evidence>
<keyword evidence="13" id="KW-1185">Reference proteome</keyword>
<protein>
    <recommendedName>
        <fullName evidence="14">Cation efflux protein</fullName>
    </recommendedName>
</protein>
<dbReference type="InterPro" id="IPR027469">
    <property type="entry name" value="Cation_efflux_TMD_sf"/>
</dbReference>
<keyword evidence="5" id="KW-0862">Zinc</keyword>
<keyword evidence="7 9" id="KW-0472">Membrane</keyword>
<dbReference type="SUPFAM" id="SSF160240">
    <property type="entry name" value="Cation efflux protein cytoplasmic domain-like"/>
    <property type="match status" value="1"/>
</dbReference>
<feature type="transmembrane region" description="Helical" evidence="9">
    <location>
        <begin position="131"/>
        <end position="153"/>
    </location>
</feature>
<feature type="compositionally biased region" description="Basic residues" evidence="8">
    <location>
        <begin position="329"/>
        <end position="339"/>
    </location>
</feature>
<dbReference type="GO" id="GO:0016020">
    <property type="term" value="C:membrane"/>
    <property type="evidence" value="ECO:0007669"/>
    <property type="project" value="UniProtKB-SubCell"/>
</dbReference>
<evidence type="ECO:0000256" key="4">
    <source>
        <dbReference type="ARBA" id="ARBA00022692"/>
    </source>
</evidence>
<evidence type="ECO:0000259" key="10">
    <source>
        <dbReference type="Pfam" id="PF01545"/>
    </source>
</evidence>
<dbReference type="PANTHER" id="PTHR45820:SF4">
    <property type="entry name" value="ZINC TRANSPORTER 63C, ISOFORM F"/>
    <property type="match status" value="1"/>
</dbReference>
<accession>A0A8H5H2F0</accession>
<dbReference type="InterPro" id="IPR027470">
    <property type="entry name" value="Cation_efflux_CTD"/>
</dbReference>
<dbReference type="OrthoDB" id="9944568at2759"/>
<feature type="domain" description="Cation efflux protein transmembrane" evidence="10">
    <location>
        <begin position="335"/>
        <end position="408"/>
    </location>
</feature>
<feature type="transmembrane region" description="Helical" evidence="9">
    <location>
        <begin position="63"/>
        <end position="84"/>
    </location>
</feature>
<feature type="compositionally biased region" description="Basic and acidic residues" evidence="8">
    <location>
        <begin position="318"/>
        <end position="328"/>
    </location>
</feature>
<feature type="transmembrane region" description="Helical" evidence="9">
    <location>
        <begin position="348"/>
        <end position="371"/>
    </location>
</feature>
<evidence type="ECO:0008006" key="14">
    <source>
        <dbReference type="Google" id="ProtNLM"/>
    </source>
</evidence>
<feature type="region of interest" description="Disordered" evidence="8">
    <location>
        <begin position="259"/>
        <end position="340"/>
    </location>
</feature>
<dbReference type="GO" id="GO:0006882">
    <property type="term" value="P:intracellular zinc ion homeostasis"/>
    <property type="evidence" value="ECO:0007669"/>
    <property type="project" value="TreeGrafter"/>
</dbReference>
<evidence type="ECO:0000256" key="5">
    <source>
        <dbReference type="ARBA" id="ARBA00022833"/>
    </source>
</evidence>
<comment type="similarity">
    <text evidence="2">Belongs to the cation diffusion facilitator (CDF) transporter (TC 2.A.4) family. SLC30A subfamily.</text>
</comment>
<dbReference type="Proteomes" id="UP000559256">
    <property type="component" value="Unassembled WGS sequence"/>
</dbReference>
<evidence type="ECO:0000259" key="11">
    <source>
        <dbReference type="Pfam" id="PF16916"/>
    </source>
</evidence>
<feature type="domain" description="Cation efflux protein cytoplasmic" evidence="11">
    <location>
        <begin position="412"/>
        <end position="484"/>
    </location>
</feature>
<evidence type="ECO:0000256" key="2">
    <source>
        <dbReference type="ARBA" id="ARBA00008873"/>
    </source>
</evidence>
<dbReference type="Pfam" id="PF16916">
    <property type="entry name" value="ZT_dimer"/>
    <property type="match status" value="1"/>
</dbReference>
<dbReference type="GO" id="GO:0005385">
    <property type="term" value="F:zinc ion transmembrane transporter activity"/>
    <property type="evidence" value="ECO:0007669"/>
    <property type="project" value="TreeGrafter"/>
</dbReference>
<feature type="transmembrane region" description="Helical" evidence="9">
    <location>
        <begin position="383"/>
        <end position="400"/>
    </location>
</feature>
<evidence type="ECO:0000313" key="13">
    <source>
        <dbReference type="Proteomes" id="UP000559256"/>
    </source>
</evidence>
<comment type="subcellular location">
    <subcellularLocation>
        <location evidence="1">Membrane</location>
        <topology evidence="1">Multi-pass membrane protein</topology>
    </subcellularLocation>
</comment>
<evidence type="ECO:0000256" key="1">
    <source>
        <dbReference type="ARBA" id="ARBA00004141"/>
    </source>
</evidence>
<keyword evidence="3" id="KW-0813">Transport</keyword>
<reference evidence="12 13" key="1">
    <citation type="journal article" date="2020" name="ISME J.">
        <title>Uncovering the hidden diversity of litter-decomposition mechanisms in mushroom-forming fungi.</title>
        <authorList>
            <person name="Floudas D."/>
            <person name="Bentzer J."/>
            <person name="Ahren D."/>
            <person name="Johansson T."/>
            <person name="Persson P."/>
            <person name="Tunlid A."/>
        </authorList>
    </citation>
    <scope>NUCLEOTIDE SEQUENCE [LARGE SCALE GENOMIC DNA]</scope>
    <source>
        <strain evidence="12 13">CBS 291.85</strain>
    </source>
</reference>
<dbReference type="InterPro" id="IPR058533">
    <property type="entry name" value="Cation_efflux_TM"/>
</dbReference>
<gene>
    <name evidence="12" type="ORF">D9758_000206</name>
</gene>
<name>A0A8H5H2F0_9AGAR</name>
<evidence type="ECO:0000256" key="8">
    <source>
        <dbReference type="SAM" id="MobiDB-lite"/>
    </source>
</evidence>
<organism evidence="12 13">
    <name type="scientific">Tetrapyrgos nigripes</name>
    <dbReference type="NCBI Taxonomy" id="182062"/>
    <lineage>
        <taxon>Eukaryota</taxon>
        <taxon>Fungi</taxon>
        <taxon>Dikarya</taxon>
        <taxon>Basidiomycota</taxon>
        <taxon>Agaricomycotina</taxon>
        <taxon>Agaricomycetes</taxon>
        <taxon>Agaricomycetidae</taxon>
        <taxon>Agaricales</taxon>
        <taxon>Marasmiineae</taxon>
        <taxon>Marasmiaceae</taxon>
        <taxon>Tetrapyrgos</taxon>
    </lineage>
</organism>
<dbReference type="NCBIfam" id="TIGR01297">
    <property type="entry name" value="CDF"/>
    <property type="match status" value="2"/>
</dbReference>
<feature type="region of interest" description="Disordered" evidence="8">
    <location>
        <begin position="192"/>
        <end position="246"/>
    </location>
</feature>
<comment type="caution">
    <text evidence="12">The sequence shown here is derived from an EMBL/GenBank/DDBJ whole genome shotgun (WGS) entry which is preliminary data.</text>
</comment>
<sequence>MSTFLSTRARQGVKKAKGDGKQRHTLLSSLDINNIDCSSVLKSQESLCYSPPFSMAISRTTKITILLVIDILFFFVELIVGYAVGSLALVADSFHMLNDVMSLVVALYAIKLTAENAADSRYSYGWHRAEILAALINGVFLLALCFSIFLEALERFFSTPEISNPRLVVIVGSLGLASNIVGLFLFHDHGHSHSHGHTHSHPESNAPTPVSGSGHATPAQKIPVPDRPSRSRTRTLSNSESYGSLYGHPAATRASLVQTAQDLASARSPSPPARRNSFSRPHPSENITESDATTEVPRTESDVLEHVTSTANESTPLLHEDHHTDSSKGHSHSHSHGHSHGSMNMQAILLHVLGDALGNVGVIATGLVIWLSTWNLKYYFDPAISLVITAIIFSSALPLVRSASFILLQAVPPTISLEDVRTSILDVDGVLSLHELHVWQLSETKIVASVHVLASRKHDFMPVAAKIRQVLHQHGIHSSTIQPEYARPSRPEEQLVTSGETSCLINCPPDRECDPRENACCPPPPTEV</sequence>
<feature type="compositionally biased region" description="Low complexity" evidence="8">
    <location>
        <begin position="264"/>
        <end position="281"/>
    </location>
</feature>
<feature type="region of interest" description="Disordered" evidence="8">
    <location>
        <begin position="507"/>
        <end position="528"/>
    </location>
</feature>
<evidence type="ECO:0000313" key="12">
    <source>
        <dbReference type="EMBL" id="KAF5375165.1"/>
    </source>
</evidence>